<evidence type="ECO:0000256" key="1">
    <source>
        <dbReference type="ARBA" id="ARBA00022884"/>
    </source>
</evidence>
<feature type="compositionally biased region" description="Acidic residues" evidence="3">
    <location>
        <begin position="786"/>
        <end position="796"/>
    </location>
</feature>
<dbReference type="InterPro" id="IPR035967">
    <property type="entry name" value="SWAP/Surp_sf"/>
</dbReference>
<feature type="region of interest" description="Disordered" evidence="3">
    <location>
        <begin position="472"/>
        <end position="508"/>
    </location>
</feature>
<feature type="region of interest" description="Disordered" evidence="3">
    <location>
        <begin position="197"/>
        <end position="216"/>
    </location>
</feature>
<dbReference type="InterPro" id="IPR008942">
    <property type="entry name" value="ENTH_VHS"/>
</dbReference>
<dbReference type="SMART" id="SM00360">
    <property type="entry name" value="RRM"/>
    <property type="match status" value="1"/>
</dbReference>
<dbReference type="GO" id="GO:0006396">
    <property type="term" value="P:RNA processing"/>
    <property type="evidence" value="ECO:0007669"/>
    <property type="project" value="InterPro"/>
</dbReference>
<feature type="compositionally biased region" description="Polar residues" evidence="3">
    <location>
        <begin position="179"/>
        <end position="190"/>
    </location>
</feature>
<accession>A0A553P4Y1</accession>
<reference evidence="7 8" key="1">
    <citation type="journal article" date="2018" name="Nat. Ecol. Evol.">
        <title>Genomic signatures of mitonuclear coevolution across populations of Tigriopus californicus.</title>
        <authorList>
            <person name="Barreto F.S."/>
            <person name="Watson E.T."/>
            <person name="Lima T.G."/>
            <person name="Willett C.S."/>
            <person name="Edmands S."/>
            <person name="Li W."/>
            <person name="Burton R.S."/>
        </authorList>
    </citation>
    <scope>NUCLEOTIDE SEQUENCE [LARGE SCALE GENOMIC DNA]</scope>
    <source>
        <strain evidence="7 8">San Diego</strain>
    </source>
</reference>
<dbReference type="InterPro" id="IPR047488">
    <property type="entry name" value="SR140_cwf21"/>
</dbReference>
<proteinExistence type="predicted"/>
<evidence type="ECO:0000259" key="5">
    <source>
        <dbReference type="PROSITE" id="PS50128"/>
    </source>
</evidence>
<evidence type="ECO:0000313" key="8">
    <source>
        <dbReference type="Proteomes" id="UP000318571"/>
    </source>
</evidence>
<evidence type="ECO:0008006" key="9">
    <source>
        <dbReference type="Google" id="ProtNLM"/>
    </source>
</evidence>
<dbReference type="InterPro" id="IPR012677">
    <property type="entry name" value="Nucleotide-bd_a/b_plait_sf"/>
</dbReference>
<dbReference type="InterPro" id="IPR051485">
    <property type="entry name" value="SR-CTD_assoc_factor"/>
</dbReference>
<dbReference type="STRING" id="6832.A0A553P4Y1"/>
<dbReference type="Gene3D" id="6.10.140.420">
    <property type="match status" value="1"/>
</dbReference>
<feature type="compositionally biased region" description="Basic and acidic residues" evidence="3">
    <location>
        <begin position="91"/>
        <end position="101"/>
    </location>
</feature>
<keyword evidence="8" id="KW-1185">Reference proteome</keyword>
<feature type="region of interest" description="Disordered" evidence="3">
    <location>
        <begin position="856"/>
        <end position="978"/>
    </location>
</feature>
<feature type="compositionally biased region" description="Acidic residues" evidence="3">
    <location>
        <begin position="671"/>
        <end position="682"/>
    </location>
</feature>
<dbReference type="EMBL" id="VCGU01000008">
    <property type="protein sequence ID" value="TRY72722.1"/>
    <property type="molecule type" value="Genomic_DNA"/>
</dbReference>
<feature type="region of interest" description="Disordered" evidence="3">
    <location>
        <begin position="30"/>
        <end position="57"/>
    </location>
</feature>
<dbReference type="InterPro" id="IPR035009">
    <property type="entry name" value="SR140_RRM"/>
</dbReference>
<feature type="compositionally biased region" description="Basic residues" evidence="3">
    <location>
        <begin position="900"/>
        <end position="912"/>
    </location>
</feature>
<feature type="compositionally biased region" description="Basic and acidic residues" evidence="3">
    <location>
        <begin position="476"/>
        <end position="497"/>
    </location>
</feature>
<evidence type="ECO:0000313" key="7">
    <source>
        <dbReference type="EMBL" id="TRY72722.1"/>
    </source>
</evidence>
<sequence>MAGSTGHSSTSSSASSSGFLKHLQESKLKSFSIGTMGKRTLSKREQDELRKKQEQDEVGKVYKEFVSTFEDHPSSKVNKTWVKAGTFNAGNRKEDFTEKGKLYQPASRMDSGARSDLAESSALDGRTKRPEKPGKKKEKEKKKSNLEIFKEELKAIQEEREERHRVKNMIRSGAVPPSALNSTGSSGSVNRELSLAESAASKDGLPGSHDTGDPNTTNLYLGNLSPRLTEQQMMELFGKYGPLASIKIMWPRTEDEKSRGRNCGFVAYMSRIDGERALTNLSGQMIDGHEMRMGWGKPVPIPLHPIYVPPPLLKLTLPPPPSGLPFNAQPNSKKDADTWNIGKGPLPGPSSERTQESFDKLLYRSTVKVVIPTDRTVLCLINRMVEFVIREGPMFEAMIMNRELSNPNFAFLFENKSPEHVYYRWRLYSLMQGDSKDHWGMEPFRMFKGGSMWKPPIMNIFTAGMPDHLVEEEEEHNFVSRDRESKSRKDSENDKSSSKSSRRGLSNSQRDRFEDMLRTLYPDRNPIAETMVWCLEHADAWEEIVDCVSEALSALETSPAKKIARLYLISDILHNCSVKGVPNVSYYRKGFQAKLPDIFHDLAKYQKAIDSRMKAEAFKERVTGCFRAWEDWALYPQDFLIKLQNIFLGLIGSGNTSDSDGENGKKGSDEANSDDEDDDDVDGMPLDGAALLKSAQKGKGFKRRKDGSDDSDVDGTPIKDGKFSSRNSGLSGTPKAGGGAAPAGFVPSKWETVHPDEVQAQAVTSKWELFDQDEELEKRKRRGITDPDDDDDDLDGEPLGGTPLDARAIEDRRVKLREIELKVIQYQDELESGRITRKPGWTISEQVELFRKKLRKQTLSGKVNNGSDTAGSGDDTDEQRTRTPRGNRDDTDDSLAGSHTSRRKKKSKRSRRSSSSSRSRSRSRERGGRKRSRSRKRHRKSSSSSSEERRPMSSSSSKRDRRSRSKSPKRHKKKSGRR</sequence>
<evidence type="ECO:0000256" key="3">
    <source>
        <dbReference type="SAM" id="MobiDB-lite"/>
    </source>
</evidence>
<dbReference type="PROSITE" id="PS51391">
    <property type="entry name" value="CID"/>
    <property type="match status" value="1"/>
</dbReference>
<dbReference type="Pfam" id="PF08312">
    <property type="entry name" value="cwf21"/>
    <property type="match status" value="1"/>
</dbReference>
<dbReference type="Gene3D" id="1.25.40.90">
    <property type="match status" value="1"/>
</dbReference>
<dbReference type="SUPFAM" id="SSF54928">
    <property type="entry name" value="RNA-binding domain, RBD"/>
    <property type="match status" value="1"/>
</dbReference>
<dbReference type="OrthoDB" id="377209at2759"/>
<evidence type="ECO:0000259" key="4">
    <source>
        <dbReference type="PROSITE" id="PS50102"/>
    </source>
</evidence>
<dbReference type="OMA" id="FKSRVCN"/>
<dbReference type="Gene3D" id="3.30.70.330">
    <property type="match status" value="1"/>
</dbReference>
<feature type="region of interest" description="Disordered" evidence="3">
    <location>
        <begin position="656"/>
        <end position="809"/>
    </location>
</feature>
<dbReference type="CDD" id="cd21370">
    <property type="entry name" value="cwf21_SR140"/>
    <property type="match status" value="1"/>
</dbReference>
<name>A0A553P4Y1_TIGCA</name>
<dbReference type="SMART" id="SM00648">
    <property type="entry name" value="SWAP"/>
    <property type="match status" value="1"/>
</dbReference>
<dbReference type="GO" id="GO:0003723">
    <property type="term" value="F:RNA binding"/>
    <property type="evidence" value="ECO:0007669"/>
    <property type="project" value="UniProtKB-UniRule"/>
</dbReference>
<dbReference type="InterPro" id="IPR006569">
    <property type="entry name" value="CID_dom"/>
</dbReference>
<feature type="compositionally biased region" description="Basic residues" evidence="3">
    <location>
        <begin position="959"/>
        <end position="978"/>
    </location>
</feature>
<dbReference type="SMART" id="SM01115">
    <property type="entry name" value="cwf21"/>
    <property type="match status" value="1"/>
</dbReference>
<feature type="region of interest" description="Disordered" evidence="3">
    <location>
        <begin position="160"/>
        <end position="190"/>
    </location>
</feature>
<organism evidence="7 8">
    <name type="scientific">Tigriopus californicus</name>
    <name type="common">Marine copepod</name>
    <dbReference type="NCBI Taxonomy" id="6832"/>
    <lineage>
        <taxon>Eukaryota</taxon>
        <taxon>Metazoa</taxon>
        <taxon>Ecdysozoa</taxon>
        <taxon>Arthropoda</taxon>
        <taxon>Crustacea</taxon>
        <taxon>Multicrustacea</taxon>
        <taxon>Hexanauplia</taxon>
        <taxon>Copepoda</taxon>
        <taxon>Harpacticoida</taxon>
        <taxon>Harpacticidae</taxon>
        <taxon>Tigriopus</taxon>
    </lineage>
</organism>
<dbReference type="GO" id="GO:0005634">
    <property type="term" value="C:nucleus"/>
    <property type="evidence" value="ECO:0007669"/>
    <property type="project" value="TreeGrafter"/>
</dbReference>
<dbReference type="PANTHER" id="PTHR23140:SF0">
    <property type="entry name" value="U2 SNRNP-ASSOCIATED SURP MOTIF-CONTAINING PROTEIN"/>
    <property type="match status" value="1"/>
</dbReference>
<dbReference type="InterPro" id="IPR035979">
    <property type="entry name" value="RBD_domain_sf"/>
</dbReference>
<dbReference type="Proteomes" id="UP000318571">
    <property type="component" value="Chromosome 7"/>
</dbReference>
<feature type="region of interest" description="Disordered" evidence="3">
    <location>
        <begin position="86"/>
        <end position="143"/>
    </location>
</feature>
<dbReference type="FunFam" id="3.30.70.330:FF:000177">
    <property type="entry name" value="U2 snRNP-associated SURP motif-containing protein-like isoform X2"/>
    <property type="match status" value="1"/>
</dbReference>
<dbReference type="SMART" id="SM00582">
    <property type="entry name" value="RPR"/>
    <property type="match status" value="1"/>
</dbReference>
<feature type="compositionally biased region" description="Basic residues" evidence="3">
    <location>
        <begin position="919"/>
        <end position="941"/>
    </location>
</feature>
<dbReference type="PROSITE" id="PS50128">
    <property type="entry name" value="SURP"/>
    <property type="match status" value="1"/>
</dbReference>
<dbReference type="SUPFAM" id="SSF48464">
    <property type="entry name" value="ENTH/VHS domain"/>
    <property type="match status" value="1"/>
</dbReference>
<dbReference type="SUPFAM" id="SSF109905">
    <property type="entry name" value="Surp module (SWAP domain)"/>
    <property type="match status" value="1"/>
</dbReference>
<feature type="domain" description="SURP motif" evidence="5">
    <location>
        <begin position="380"/>
        <end position="423"/>
    </location>
</feature>
<protein>
    <recommendedName>
        <fullName evidence="9">U2 snRNP-associated SURP motif-containing protein</fullName>
    </recommendedName>
</protein>
<dbReference type="PROSITE" id="PS50102">
    <property type="entry name" value="RRM"/>
    <property type="match status" value="1"/>
</dbReference>
<dbReference type="Pfam" id="PF01805">
    <property type="entry name" value="Surp"/>
    <property type="match status" value="1"/>
</dbReference>
<dbReference type="CDD" id="cd12223">
    <property type="entry name" value="RRM_SR140"/>
    <property type="match status" value="1"/>
</dbReference>
<dbReference type="InterPro" id="IPR013170">
    <property type="entry name" value="mRNA_splic_Cwf21_dom"/>
</dbReference>
<dbReference type="Gene3D" id="1.10.10.790">
    <property type="entry name" value="Surp module"/>
    <property type="match status" value="1"/>
</dbReference>
<feature type="region of interest" description="Disordered" evidence="3">
    <location>
        <begin position="320"/>
        <end position="353"/>
    </location>
</feature>
<feature type="compositionally biased region" description="Basic and acidic residues" evidence="3">
    <location>
        <begin position="42"/>
        <end position="57"/>
    </location>
</feature>
<dbReference type="Pfam" id="PF00076">
    <property type="entry name" value="RRM_1"/>
    <property type="match status" value="1"/>
</dbReference>
<dbReference type="InterPro" id="IPR000504">
    <property type="entry name" value="RRM_dom"/>
</dbReference>
<evidence type="ECO:0000259" key="6">
    <source>
        <dbReference type="PROSITE" id="PS51391"/>
    </source>
</evidence>
<feature type="domain" description="RRM" evidence="4">
    <location>
        <begin position="217"/>
        <end position="298"/>
    </location>
</feature>
<comment type="caution">
    <text evidence="7">The sequence shown here is derived from an EMBL/GenBank/DDBJ whole genome shotgun (WGS) entry which is preliminary data.</text>
</comment>
<feature type="compositionally biased region" description="Basic and acidic residues" evidence="3">
    <location>
        <begin position="878"/>
        <end position="889"/>
    </location>
</feature>
<feature type="domain" description="CID" evidence="6">
    <location>
        <begin position="505"/>
        <end position="651"/>
    </location>
</feature>
<dbReference type="InterPro" id="IPR000061">
    <property type="entry name" value="Surp"/>
</dbReference>
<dbReference type="PANTHER" id="PTHR23140">
    <property type="entry name" value="RNA PROCESSING PROTEIN LD23810P"/>
    <property type="match status" value="1"/>
</dbReference>
<dbReference type="AlphaFoldDB" id="A0A553P4Y1"/>
<evidence type="ECO:0000256" key="2">
    <source>
        <dbReference type="PROSITE-ProRule" id="PRU00176"/>
    </source>
</evidence>
<keyword evidence="1 2" id="KW-0694">RNA-binding</keyword>
<dbReference type="Pfam" id="PF04818">
    <property type="entry name" value="CID"/>
    <property type="match status" value="1"/>
</dbReference>
<gene>
    <name evidence="7" type="ORF">TCAL_00982</name>
</gene>